<evidence type="ECO:0000256" key="1">
    <source>
        <dbReference type="ARBA" id="ARBA00004251"/>
    </source>
</evidence>
<keyword evidence="5" id="KW-0677">Repeat</keyword>
<evidence type="ECO:0000313" key="12">
    <source>
        <dbReference type="EMBL" id="KAK2640155.1"/>
    </source>
</evidence>
<dbReference type="InterPro" id="IPR013210">
    <property type="entry name" value="LRR_N_plant-typ"/>
</dbReference>
<comment type="similarity">
    <text evidence="2">Belongs to the RLP family.</text>
</comment>
<dbReference type="InterPro" id="IPR001611">
    <property type="entry name" value="Leu-rich_rpt"/>
</dbReference>
<dbReference type="InterPro" id="IPR032675">
    <property type="entry name" value="LRR_dom_sf"/>
</dbReference>
<dbReference type="AlphaFoldDB" id="A0AAD9WRX4"/>
<dbReference type="PANTHER" id="PTHR48062:SF21">
    <property type="entry name" value="RECEPTOR-LIKE PROTEIN 12"/>
    <property type="match status" value="1"/>
</dbReference>
<sequence length="694" mass="78393">MENSKVCIEMGLKQQAWMWVFVLVLIINASFQSGWSEGCLEQERFALLQLKPFFNHPHTLSNWVEGDHNNSDCCQWERVECSNDTTGRVISLDLFYTRGEEMGEWYLNASLFSPFQQLQRLYLDANSIAGCVENEDLRSSNLKYLDLSGNIFNKNILSSLSALSSLKSLYINDIGLNGSVDLSEMFHSLRNLEVLEIGNNQIHKLVVTTGNGVSSSNLRDLILRNVSIHDGRTLFQSLESFPYLKTVHLEYNNFSGILISNRELHNFTNLKELYMGGSSVHISLLQSIAAFTSLETLNMRDCQLNGILDIKGGLCELVHLRELDLSRNNLKGALPSCFGNLTSLEELDISFNQFSGNISLSPLMALISIQQLKLSYNDFQIPISLEPFSNHSKLKSFSCKNNDLYVEAELYSLAPKFQLNSIRMSGCKGSCTFPKFLYYQHDLLAVDLSHNNFTGVFPGYYEGAVDETFYPLMRTEEIVEFRTKTISYFYHGNILTKMFGIDLSCNKLTGDIPPQIGNLTMIHALNLSHNNLYGSIPSTFSNLKQIESLDLSYNNLSGKIPHQLAELYTLEVFSVAYNNLSGRTLGLVAQFSTFNASSYDGNPLLCGLPLPRSCDAIESPTLLPTDSDGIGEENDFMDMGIFYISFTVSYAIVILTIVVVLFINPYWRQTWFHLVETWMTLCYYFIVDHLPSVI</sequence>
<proteinExistence type="inferred from homology"/>
<keyword evidence="3" id="KW-0433">Leucine-rich repeat</keyword>
<organism evidence="12 13">
    <name type="scientific">Dipteronia dyeriana</name>
    <dbReference type="NCBI Taxonomy" id="168575"/>
    <lineage>
        <taxon>Eukaryota</taxon>
        <taxon>Viridiplantae</taxon>
        <taxon>Streptophyta</taxon>
        <taxon>Embryophyta</taxon>
        <taxon>Tracheophyta</taxon>
        <taxon>Spermatophyta</taxon>
        <taxon>Magnoliopsida</taxon>
        <taxon>eudicotyledons</taxon>
        <taxon>Gunneridae</taxon>
        <taxon>Pentapetalae</taxon>
        <taxon>rosids</taxon>
        <taxon>malvids</taxon>
        <taxon>Sapindales</taxon>
        <taxon>Sapindaceae</taxon>
        <taxon>Hippocastanoideae</taxon>
        <taxon>Acereae</taxon>
        <taxon>Dipteronia</taxon>
    </lineage>
</organism>
<evidence type="ECO:0000256" key="5">
    <source>
        <dbReference type="ARBA" id="ARBA00022737"/>
    </source>
</evidence>
<comment type="subcellular location">
    <subcellularLocation>
        <location evidence="1">Cell membrane</location>
        <topology evidence="1">Single-pass type I membrane protein</topology>
    </subcellularLocation>
</comment>
<keyword evidence="4 10" id="KW-0812">Transmembrane</keyword>
<evidence type="ECO:0000256" key="6">
    <source>
        <dbReference type="ARBA" id="ARBA00022989"/>
    </source>
</evidence>
<evidence type="ECO:0000256" key="4">
    <source>
        <dbReference type="ARBA" id="ARBA00022692"/>
    </source>
</evidence>
<dbReference type="Gene3D" id="3.80.10.10">
    <property type="entry name" value="Ribonuclease Inhibitor"/>
    <property type="match status" value="1"/>
</dbReference>
<reference evidence="12" key="1">
    <citation type="journal article" date="2023" name="Plant J.">
        <title>Genome sequences and population genomics provide insights into the demographic history, inbreeding, and mutation load of two 'living fossil' tree species of Dipteronia.</title>
        <authorList>
            <person name="Feng Y."/>
            <person name="Comes H.P."/>
            <person name="Chen J."/>
            <person name="Zhu S."/>
            <person name="Lu R."/>
            <person name="Zhang X."/>
            <person name="Li P."/>
            <person name="Qiu J."/>
            <person name="Olsen K.M."/>
            <person name="Qiu Y."/>
        </authorList>
    </citation>
    <scope>NUCLEOTIDE SEQUENCE</scope>
    <source>
        <strain evidence="12">KIB01</strain>
    </source>
</reference>
<dbReference type="Pfam" id="PF08263">
    <property type="entry name" value="LRRNT_2"/>
    <property type="match status" value="1"/>
</dbReference>
<keyword evidence="9" id="KW-0325">Glycoprotein</keyword>
<dbReference type="InterPro" id="IPR003591">
    <property type="entry name" value="Leu-rich_rpt_typical-subtyp"/>
</dbReference>
<dbReference type="SUPFAM" id="SSF52058">
    <property type="entry name" value="L domain-like"/>
    <property type="match status" value="2"/>
</dbReference>
<feature type="domain" description="Leucine-rich repeat-containing N-terminal plant-type" evidence="11">
    <location>
        <begin position="41"/>
        <end position="82"/>
    </location>
</feature>
<evidence type="ECO:0000256" key="9">
    <source>
        <dbReference type="ARBA" id="ARBA00023180"/>
    </source>
</evidence>
<protein>
    <recommendedName>
        <fullName evidence="11">Leucine-rich repeat-containing N-terminal plant-type domain-containing protein</fullName>
    </recommendedName>
</protein>
<evidence type="ECO:0000256" key="10">
    <source>
        <dbReference type="SAM" id="Phobius"/>
    </source>
</evidence>
<evidence type="ECO:0000256" key="2">
    <source>
        <dbReference type="ARBA" id="ARBA00009592"/>
    </source>
</evidence>
<evidence type="ECO:0000256" key="7">
    <source>
        <dbReference type="ARBA" id="ARBA00023136"/>
    </source>
</evidence>
<comment type="caution">
    <text evidence="12">The sequence shown here is derived from an EMBL/GenBank/DDBJ whole genome shotgun (WGS) entry which is preliminary data.</text>
</comment>
<gene>
    <name evidence="12" type="ORF">Ddye_027950</name>
</gene>
<dbReference type="SMART" id="SM00369">
    <property type="entry name" value="LRR_TYP"/>
    <property type="match status" value="4"/>
</dbReference>
<dbReference type="PANTHER" id="PTHR48062">
    <property type="entry name" value="RECEPTOR-LIKE PROTEIN 14"/>
    <property type="match status" value="1"/>
</dbReference>
<dbReference type="GO" id="GO:0005886">
    <property type="term" value="C:plasma membrane"/>
    <property type="evidence" value="ECO:0007669"/>
    <property type="project" value="UniProtKB-SubCell"/>
</dbReference>
<name>A0AAD9WRX4_9ROSI</name>
<evidence type="ECO:0000256" key="8">
    <source>
        <dbReference type="ARBA" id="ARBA00023170"/>
    </source>
</evidence>
<dbReference type="InterPro" id="IPR051502">
    <property type="entry name" value="RLP_Defense_Trigger"/>
</dbReference>
<dbReference type="PRINTS" id="PR00019">
    <property type="entry name" value="LEURICHRPT"/>
</dbReference>
<dbReference type="EMBL" id="JANJYI010000008">
    <property type="protein sequence ID" value="KAK2640155.1"/>
    <property type="molecule type" value="Genomic_DNA"/>
</dbReference>
<dbReference type="Pfam" id="PF13855">
    <property type="entry name" value="LRR_8"/>
    <property type="match status" value="2"/>
</dbReference>
<dbReference type="FunFam" id="3.80.10.10:FF:000111">
    <property type="entry name" value="LRR receptor-like serine/threonine-protein kinase ERECTA"/>
    <property type="match status" value="1"/>
</dbReference>
<keyword evidence="7 10" id="KW-0472">Membrane</keyword>
<dbReference type="Proteomes" id="UP001280121">
    <property type="component" value="Unassembled WGS sequence"/>
</dbReference>
<evidence type="ECO:0000256" key="3">
    <source>
        <dbReference type="ARBA" id="ARBA00022614"/>
    </source>
</evidence>
<keyword evidence="6 10" id="KW-1133">Transmembrane helix</keyword>
<dbReference type="Pfam" id="PF00560">
    <property type="entry name" value="LRR_1"/>
    <property type="match status" value="2"/>
</dbReference>
<keyword evidence="13" id="KW-1185">Reference proteome</keyword>
<keyword evidence="8" id="KW-0675">Receptor</keyword>
<evidence type="ECO:0000259" key="11">
    <source>
        <dbReference type="Pfam" id="PF08263"/>
    </source>
</evidence>
<feature type="transmembrane region" description="Helical" evidence="10">
    <location>
        <begin position="641"/>
        <end position="663"/>
    </location>
</feature>
<evidence type="ECO:0000313" key="13">
    <source>
        <dbReference type="Proteomes" id="UP001280121"/>
    </source>
</evidence>
<feature type="transmembrane region" description="Helical" evidence="10">
    <location>
        <begin position="670"/>
        <end position="687"/>
    </location>
</feature>
<accession>A0AAD9WRX4</accession>